<reference evidence="1" key="1">
    <citation type="submission" date="2019-03" db="EMBL/GenBank/DDBJ databases">
        <title>Single cell metagenomics reveals metabolic interactions within the superorganism composed of flagellate Streblomastix strix and complex community of Bacteroidetes bacteria on its surface.</title>
        <authorList>
            <person name="Treitli S.C."/>
            <person name="Kolisko M."/>
            <person name="Husnik F."/>
            <person name="Keeling P."/>
            <person name="Hampl V."/>
        </authorList>
    </citation>
    <scope>NUCLEOTIDE SEQUENCE</scope>
    <source>
        <strain evidence="1">STM</strain>
    </source>
</reference>
<comment type="caution">
    <text evidence="1">The sequence shown here is derived from an EMBL/GenBank/DDBJ whole genome shotgun (WGS) entry which is preliminary data.</text>
</comment>
<sequence>GFFPSVALAWNMAEEKFMASLKDKIPMLKWRVSYGKTGNSDIRENDFAAYYAAPAWSNYDNSPVIGSIQEILFNKFDHIFVGQTLQGSFVQGRFQDFNRSHDPGSVHIEKNIR</sequence>
<dbReference type="AlphaFoldDB" id="A0A5J4P7F7"/>
<feature type="non-terminal residue" evidence="1">
    <location>
        <position position="1"/>
    </location>
</feature>
<organism evidence="1">
    <name type="scientific">termite gut metagenome</name>
    <dbReference type="NCBI Taxonomy" id="433724"/>
    <lineage>
        <taxon>unclassified sequences</taxon>
        <taxon>metagenomes</taxon>
        <taxon>organismal metagenomes</taxon>
    </lineage>
</organism>
<dbReference type="EMBL" id="SNRY01011070">
    <property type="protein sequence ID" value="KAA6304990.1"/>
    <property type="molecule type" value="Genomic_DNA"/>
</dbReference>
<name>A0A5J4P7F7_9ZZZZ</name>
<accession>A0A5J4P7F7</accession>
<protein>
    <submittedName>
        <fullName evidence="1">Uncharacterized protein</fullName>
    </submittedName>
</protein>
<proteinExistence type="predicted"/>
<gene>
    <name evidence="1" type="ORF">EZS27_043360</name>
</gene>
<evidence type="ECO:0000313" key="1">
    <source>
        <dbReference type="EMBL" id="KAA6304990.1"/>
    </source>
</evidence>